<proteinExistence type="predicted"/>
<dbReference type="NCBIfam" id="NF041043">
    <property type="entry name" value="BPSS1780_fam"/>
    <property type="match status" value="1"/>
</dbReference>
<feature type="transmembrane region" description="Helical" evidence="1">
    <location>
        <begin position="60"/>
        <end position="77"/>
    </location>
</feature>
<dbReference type="EMBL" id="UOFA01000047">
    <property type="protein sequence ID" value="VAW43910.1"/>
    <property type="molecule type" value="Genomic_DNA"/>
</dbReference>
<gene>
    <name evidence="2" type="ORF">MNBD_GAMMA02-1557</name>
</gene>
<feature type="transmembrane region" description="Helical" evidence="1">
    <location>
        <begin position="154"/>
        <end position="174"/>
    </location>
</feature>
<sequence length="277" mass="30625">MNNSNPEFSDKIFSWRDGRHWFDVGIALFKQVKNYWYLGCLLLGVLIALISNIAMGLVPVVVIFASPLVTAFIMNACDKATNNQTLGFASLWQEIIINLNAFMLLGVLSALFSVVAHYVHIQLLQLFNLPIELTQEMVSIITGREVMLRAVLNIVTNLPIALALAFSPALILFKRTKPLKAVKSSVLGVIKSWKAFVTLMLLFMLVFFGVVLLASFVVAIVMAVMGPGSQMLINVIILFFAVTVAGIGLCAQYQAYTEVYKHGKEDDKNGTEIYAEI</sequence>
<feature type="transmembrane region" description="Helical" evidence="1">
    <location>
        <begin position="35"/>
        <end position="54"/>
    </location>
</feature>
<evidence type="ECO:0008006" key="3">
    <source>
        <dbReference type="Google" id="ProtNLM"/>
    </source>
</evidence>
<feature type="transmembrane region" description="Helical" evidence="1">
    <location>
        <begin position="97"/>
        <end position="119"/>
    </location>
</feature>
<keyword evidence="1" id="KW-1133">Transmembrane helix</keyword>
<dbReference type="InterPro" id="IPR047798">
    <property type="entry name" value="BPSS1780-like"/>
</dbReference>
<name>A0A3B0VU68_9ZZZZ</name>
<evidence type="ECO:0000256" key="1">
    <source>
        <dbReference type="SAM" id="Phobius"/>
    </source>
</evidence>
<dbReference type="AlphaFoldDB" id="A0A3B0VU68"/>
<accession>A0A3B0VU68</accession>
<protein>
    <recommendedName>
        <fullName evidence="3">Transmembrane protein</fullName>
    </recommendedName>
</protein>
<reference evidence="2" key="1">
    <citation type="submission" date="2018-06" db="EMBL/GenBank/DDBJ databases">
        <authorList>
            <person name="Zhirakovskaya E."/>
        </authorList>
    </citation>
    <scope>NUCLEOTIDE SEQUENCE</scope>
</reference>
<organism evidence="2">
    <name type="scientific">hydrothermal vent metagenome</name>
    <dbReference type="NCBI Taxonomy" id="652676"/>
    <lineage>
        <taxon>unclassified sequences</taxon>
        <taxon>metagenomes</taxon>
        <taxon>ecological metagenomes</taxon>
    </lineage>
</organism>
<evidence type="ECO:0000313" key="2">
    <source>
        <dbReference type="EMBL" id="VAW43910.1"/>
    </source>
</evidence>
<keyword evidence="1" id="KW-0812">Transmembrane</keyword>
<feature type="transmembrane region" description="Helical" evidence="1">
    <location>
        <begin position="195"/>
        <end position="225"/>
    </location>
</feature>
<keyword evidence="1" id="KW-0472">Membrane</keyword>
<feature type="transmembrane region" description="Helical" evidence="1">
    <location>
        <begin position="231"/>
        <end position="251"/>
    </location>
</feature>